<dbReference type="InterPro" id="IPR051681">
    <property type="entry name" value="Ser/Thr_Kinases-Pseudokinases"/>
</dbReference>
<organism evidence="10 11">
    <name type="scientific">Thraustotheca clavata</name>
    <dbReference type="NCBI Taxonomy" id="74557"/>
    <lineage>
        <taxon>Eukaryota</taxon>
        <taxon>Sar</taxon>
        <taxon>Stramenopiles</taxon>
        <taxon>Oomycota</taxon>
        <taxon>Saprolegniomycetes</taxon>
        <taxon>Saprolegniales</taxon>
        <taxon>Achlyaceae</taxon>
        <taxon>Thraustotheca</taxon>
    </lineage>
</organism>
<keyword evidence="4 10" id="KW-0418">Kinase</keyword>
<evidence type="ECO:0000256" key="2">
    <source>
        <dbReference type="ARBA" id="ARBA00022679"/>
    </source>
</evidence>
<dbReference type="Gene3D" id="1.10.510.10">
    <property type="entry name" value="Transferase(Phosphotransferase) domain 1"/>
    <property type="match status" value="2"/>
</dbReference>
<dbReference type="InterPro" id="IPR000591">
    <property type="entry name" value="DEP_dom"/>
</dbReference>
<evidence type="ECO:0000313" key="10">
    <source>
        <dbReference type="EMBL" id="OQR81436.1"/>
    </source>
</evidence>
<dbReference type="Proteomes" id="UP000243217">
    <property type="component" value="Unassembled WGS sequence"/>
</dbReference>
<dbReference type="PROSITE" id="PS00108">
    <property type="entry name" value="PROTEIN_KINASE_ST"/>
    <property type="match status" value="2"/>
</dbReference>
<accession>A0A1V9Y6W2</accession>
<dbReference type="InterPro" id="IPR017441">
    <property type="entry name" value="Protein_kinase_ATP_BS"/>
</dbReference>
<feature type="transmembrane region" description="Helical" evidence="7">
    <location>
        <begin position="862"/>
        <end position="881"/>
    </location>
</feature>
<feature type="domain" description="Protein kinase" evidence="8">
    <location>
        <begin position="300"/>
        <end position="571"/>
    </location>
</feature>
<dbReference type="Gene3D" id="3.30.200.20">
    <property type="entry name" value="Phosphorylase Kinase, domain 1"/>
    <property type="match status" value="2"/>
</dbReference>
<dbReference type="EMBL" id="JNBS01004992">
    <property type="protein sequence ID" value="OQR81436.1"/>
    <property type="molecule type" value="Genomic_DNA"/>
</dbReference>
<reference evidence="10 11" key="1">
    <citation type="journal article" date="2014" name="Genome Biol. Evol.">
        <title>The secreted proteins of Achlya hypogyna and Thraustotheca clavata identify the ancestral oomycete secretome and reveal gene acquisitions by horizontal gene transfer.</title>
        <authorList>
            <person name="Misner I."/>
            <person name="Blouin N."/>
            <person name="Leonard G."/>
            <person name="Richards T.A."/>
            <person name="Lane C.E."/>
        </authorList>
    </citation>
    <scope>NUCLEOTIDE SEQUENCE [LARGE SCALE GENOMIC DNA]</scope>
    <source>
        <strain evidence="10 11">ATCC 34112</strain>
    </source>
</reference>
<dbReference type="CDD" id="cd04371">
    <property type="entry name" value="DEP"/>
    <property type="match status" value="2"/>
</dbReference>
<feature type="domain" description="DEP" evidence="9">
    <location>
        <begin position="588"/>
        <end position="662"/>
    </location>
</feature>
<dbReference type="PROSITE" id="PS50011">
    <property type="entry name" value="PROTEIN_KINASE_DOM"/>
    <property type="match status" value="2"/>
</dbReference>
<keyword evidence="3 6" id="KW-0547">Nucleotide-binding</keyword>
<dbReference type="InterPro" id="IPR036388">
    <property type="entry name" value="WH-like_DNA-bd_sf"/>
</dbReference>
<feature type="transmembrane region" description="Helical" evidence="7">
    <location>
        <begin position="1022"/>
        <end position="1044"/>
    </location>
</feature>
<gene>
    <name evidence="10" type="ORF">THRCLA_11734</name>
</gene>
<dbReference type="Gene3D" id="1.10.10.10">
    <property type="entry name" value="Winged helix-like DNA-binding domain superfamily/Winged helix DNA-binding domain"/>
    <property type="match status" value="2"/>
</dbReference>
<keyword evidence="7" id="KW-0472">Membrane</keyword>
<keyword evidence="11" id="KW-1185">Reference proteome</keyword>
<dbReference type="GO" id="GO:0004674">
    <property type="term" value="F:protein serine/threonine kinase activity"/>
    <property type="evidence" value="ECO:0007669"/>
    <property type="project" value="UniProtKB-KW"/>
</dbReference>
<feature type="transmembrane region" description="Helical" evidence="7">
    <location>
        <begin position="990"/>
        <end position="1010"/>
    </location>
</feature>
<dbReference type="InterPro" id="IPR011009">
    <property type="entry name" value="Kinase-like_dom_sf"/>
</dbReference>
<feature type="transmembrane region" description="Helical" evidence="7">
    <location>
        <begin position="73"/>
        <end position="96"/>
    </location>
</feature>
<dbReference type="OrthoDB" id="10261027at2759"/>
<evidence type="ECO:0000313" key="11">
    <source>
        <dbReference type="Proteomes" id="UP000243217"/>
    </source>
</evidence>
<feature type="binding site" evidence="6">
    <location>
        <position position="328"/>
    </location>
    <ligand>
        <name>ATP</name>
        <dbReference type="ChEBI" id="CHEBI:30616"/>
    </ligand>
</feature>
<feature type="transmembrane region" description="Helical" evidence="7">
    <location>
        <begin position="822"/>
        <end position="841"/>
    </location>
</feature>
<dbReference type="STRING" id="74557.A0A1V9Y6W2"/>
<feature type="domain" description="DEP" evidence="9">
    <location>
        <begin position="1403"/>
        <end position="1458"/>
    </location>
</feature>
<dbReference type="PANTHER" id="PTHR44329:SF288">
    <property type="entry name" value="MITOGEN-ACTIVATED PROTEIN KINASE KINASE KINASE 20"/>
    <property type="match status" value="1"/>
</dbReference>
<dbReference type="Pfam" id="PF07714">
    <property type="entry name" value="PK_Tyr_Ser-Thr"/>
    <property type="match status" value="2"/>
</dbReference>
<feature type="transmembrane region" description="Helical" evidence="7">
    <location>
        <begin position="901"/>
        <end position="918"/>
    </location>
</feature>
<feature type="transmembrane region" description="Helical" evidence="7">
    <location>
        <begin position="925"/>
        <end position="946"/>
    </location>
</feature>
<keyword evidence="7" id="KW-1133">Transmembrane helix</keyword>
<protein>
    <submittedName>
        <fullName evidence="10">Kinase</fullName>
    </submittedName>
</protein>
<feature type="domain" description="Protein kinase" evidence="8">
    <location>
        <begin position="1099"/>
        <end position="1378"/>
    </location>
</feature>
<dbReference type="PANTHER" id="PTHR44329">
    <property type="entry name" value="SERINE/THREONINE-PROTEIN KINASE TNNI3K-RELATED"/>
    <property type="match status" value="1"/>
</dbReference>
<keyword evidence="1" id="KW-0723">Serine/threonine-protein kinase</keyword>
<dbReference type="SMART" id="SM00220">
    <property type="entry name" value="S_TKc"/>
    <property type="match status" value="2"/>
</dbReference>
<dbReference type="SUPFAM" id="SSF46785">
    <property type="entry name" value="Winged helix' DNA-binding domain"/>
    <property type="match status" value="2"/>
</dbReference>
<dbReference type="PROSITE" id="PS50186">
    <property type="entry name" value="DEP"/>
    <property type="match status" value="2"/>
</dbReference>
<sequence length="1529" mass="172256">MTDIPHTLSPYILKQIALKNQFKVLQVLYTVGYGFMFGLSLACVIYLRWYRSTAYQGDSEAARKIILPSFEPLIWVMCIVTGAYTFYFIVATAFNYTEPIFNNLFTESLYEGRQFIMFVILAFLFQRSVTRPALIRSMAISFTVAAIPMIFTAVMNYMDAAPLTALLVPLIYRMGLAIFLLWLCFRPIGRANQRALREFCGFILGYYVLVFVYTELFFLGLTTAGIVLVFVTVAYASAAPFVVYRLLRADTQHWRGLGERACDLQQVFRQNQCMQEIVSAQGLHVLLEMHQRDIIDFAHLELQQKIGIGASADVFKGSLNSSVQVAVKVYSPNEITESTIVDFSQEAALCSALKHPNVVTFHGMCVCPPTICLVSELCRGSLEEKLAYAKHNYTEPLLLQICYMLDAARAVAYLHSFTPPFIHRDIKPANFLMDANNVVKLTDFGESRSMAVKMDHLQPTERGGRKMTMRGTPDYMAPEIIEGRNCEAVYSEMADIYSLAITFWEILHPGREKYPSTKNNTLNVYRLVLDGQRPPIDTELHPVFRDLLESAWCSSPEFRPSALSIVKHLENFQEEICGTVAQVLSRLVQYTVVTKTKRVSAKATRVTFTGEEAVRCLMEHNYAFEVEEALRLGNAIMDAGCLHHATHTKAFENSDQLYFFDETHIDLIQPLPCERTMRGSSNDESLPIIYISNPSHSETTQEDAAINERLYENGMCGCKKHAQGHFHTKPKATKKLFRWKKNQQTSNQLTVNLLHEMAGEDFGGFNNSTGPKPHLVVFINGDRSARRLMGRNFTVPMFLLNTTASNQEYLHRMYANVQLQAAISYTIMFILTASLNLYMITKRKSAYSGDTQAARQVILPTFRPLLCVLCFSLLVYSSVLWSNVAAECVQWLFTDIGGDAIYAGRQFIFLLILSYFYQRSLSNQALIRSAIIAFIVASTPVLLDYFGEVFDATRITMHYIQTVYRCLVTCAYLYMLIYPRSRATVWTLRVYCLYVLGGQILAFGFNDLYYHDIEHPDLVKPATILVVVASYYDTLLPLFVWALLRADTEHWRGLGRRACTLQSDFALDNQLSIQEVTSAHGLHLLIEMHRKHVIDFAHLNIIHKIGQGASAAIYSGKLHGKEQVAIKVYTPQEINEKVVAEFSQEAALCGALNHPNIATFYGMCVCPPTICLISELCVGSVSDYLLAKSRDSSHSVHEFSIQLCMILDAARAVAYLHSFTPPFIHRDIKPANLLIDINNVVKLTDFGDSRKCYSRQNDQHSVEDGNAMTVRGTVEFMAPEVIQGRAGLAQYCESVDIYSLAMTMWDILHPGQEKYPGAFHSHFKVFESVVNGRRPSLKSNIHPMLADIMQSAWCGNIKARPSASQIVIMLEAIQQDTLAELTIELSRVVTYVSTLGRNVGYFCFEGENMVESMMSLEWVSTPAEAVRIGNALLDAGFVHHSKHAKCFENTSSLYYFEAEAMAACTPLASTTDRTTSVTTNSENNENSCSCKILALKPRPSKSNVIRAPGMFAIKDQPLSFKLLDDDIQH</sequence>
<dbReference type="PROSITE" id="PS00107">
    <property type="entry name" value="PROTEIN_KINASE_ATP"/>
    <property type="match status" value="2"/>
</dbReference>
<dbReference type="InterPro" id="IPR036390">
    <property type="entry name" value="WH_DNA-bd_sf"/>
</dbReference>
<keyword evidence="2" id="KW-0808">Transferase</keyword>
<evidence type="ECO:0000256" key="3">
    <source>
        <dbReference type="ARBA" id="ARBA00022741"/>
    </source>
</evidence>
<evidence type="ECO:0000256" key="4">
    <source>
        <dbReference type="ARBA" id="ARBA00022777"/>
    </source>
</evidence>
<feature type="transmembrane region" description="Helical" evidence="7">
    <location>
        <begin position="108"/>
        <end position="125"/>
    </location>
</feature>
<evidence type="ECO:0000256" key="1">
    <source>
        <dbReference type="ARBA" id="ARBA00022527"/>
    </source>
</evidence>
<keyword evidence="7" id="KW-0812">Transmembrane</keyword>
<feature type="transmembrane region" description="Helical" evidence="7">
    <location>
        <begin position="27"/>
        <end position="47"/>
    </location>
</feature>
<dbReference type="InterPro" id="IPR001245">
    <property type="entry name" value="Ser-Thr/Tyr_kinase_cat_dom"/>
</dbReference>
<comment type="caution">
    <text evidence="10">The sequence shown here is derived from an EMBL/GenBank/DDBJ whole genome shotgun (WGS) entry which is preliminary data.</text>
</comment>
<dbReference type="SUPFAM" id="SSF56112">
    <property type="entry name" value="Protein kinase-like (PK-like)"/>
    <property type="match status" value="2"/>
</dbReference>
<dbReference type="GO" id="GO:0035556">
    <property type="term" value="P:intracellular signal transduction"/>
    <property type="evidence" value="ECO:0007669"/>
    <property type="project" value="InterPro"/>
</dbReference>
<evidence type="ECO:0000256" key="6">
    <source>
        <dbReference type="PROSITE-ProRule" id="PRU10141"/>
    </source>
</evidence>
<evidence type="ECO:0000256" key="7">
    <source>
        <dbReference type="SAM" id="Phobius"/>
    </source>
</evidence>
<feature type="transmembrane region" description="Helical" evidence="7">
    <location>
        <begin position="137"/>
        <end position="158"/>
    </location>
</feature>
<dbReference type="InterPro" id="IPR008271">
    <property type="entry name" value="Ser/Thr_kinase_AS"/>
</dbReference>
<evidence type="ECO:0000259" key="8">
    <source>
        <dbReference type="PROSITE" id="PS50011"/>
    </source>
</evidence>
<feature type="transmembrane region" description="Helical" evidence="7">
    <location>
        <begin position="958"/>
        <end position="978"/>
    </location>
</feature>
<proteinExistence type="predicted"/>
<evidence type="ECO:0000256" key="5">
    <source>
        <dbReference type="ARBA" id="ARBA00022840"/>
    </source>
</evidence>
<dbReference type="Pfam" id="PF00610">
    <property type="entry name" value="DEP"/>
    <property type="match status" value="1"/>
</dbReference>
<dbReference type="GO" id="GO:0005524">
    <property type="term" value="F:ATP binding"/>
    <property type="evidence" value="ECO:0007669"/>
    <property type="project" value="UniProtKB-UniRule"/>
</dbReference>
<name>A0A1V9Y6W2_9STRA</name>
<dbReference type="InterPro" id="IPR000719">
    <property type="entry name" value="Prot_kinase_dom"/>
</dbReference>
<dbReference type="SMART" id="SM00049">
    <property type="entry name" value="DEP"/>
    <property type="match status" value="2"/>
</dbReference>
<evidence type="ECO:0000259" key="9">
    <source>
        <dbReference type="PROSITE" id="PS50186"/>
    </source>
</evidence>
<keyword evidence="5 6" id="KW-0067">ATP-binding</keyword>
<feature type="binding site" evidence="6">
    <location>
        <position position="1127"/>
    </location>
    <ligand>
        <name>ATP</name>
        <dbReference type="ChEBI" id="CHEBI:30616"/>
    </ligand>
</feature>
<feature type="transmembrane region" description="Helical" evidence="7">
    <location>
        <begin position="225"/>
        <end position="247"/>
    </location>
</feature>
<feature type="transmembrane region" description="Helical" evidence="7">
    <location>
        <begin position="170"/>
        <end position="188"/>
    </location>
</feature>